<evidence type="ECO:0000256" key="3">
    <source>
        <dbReference type="ARBA" id="ARBA00023242"/>
    </source>
</evidence>
<name>A0AA38UJ09_9AGAR</name>
<dbReference type="PANTHER" id="PTHR31001">
    <property type="entry name" value="UNCHARACTERIZED TRANSCRIPTIONAL REGULATORY PROTEIN"/>
    <property type="match status" value="1"/>
</dbReference>
<dbReference type="Gene3D" id="4.10.240.10">
    <property type="entry name" value="Zn(2)-C6 fungal-type DNA-binding domain"/>
    <property type="match status" value="1"/>
</dbReference>
<sequence length="900" mass="101129">MSFKHESFLHSFPQMSTKEMHDMKRVKGQISCAECRRLKLKCDKKTPCSSCVRRGCKSVCPTETSLAQGKRSAESTGLLQQVETMSQRIQQLEEAISTLQASVSTTQPLSANVHQNLSDPNPSSLELRRTVSAPESSETVDALGTLAVDIRGDARYLGPSAGLESLLEDGSKVKEETDTEDDYFSLPSDEISQLPKYFPLTSGNKWDVEPCLEMILSFLPSKERAWTLAEIFIEHSLLQVKVVSREELFEELLAPIYRDTPTTEYSTPKCPLSPTRLSVLLLCLAHGSLADVSQPMYSPESDDYLNLSRICLALHPILIYPDLASVQALTLIGMFYDTGGRSYNIEAAWSFLTIAAKLSQSLGLHRESPRWGLDQRTLHRRRTVFWEILTWDAMLSLSLGRPPCFFGAHIDTPLPVDEDFSVDEKGNIESGFHHWRMSFSRDVVTAVSNITLSSKMPDYPTILDLDRRLREHPLPTKYDPLRFLYSALEKHSPKSVDDSDEEQHGYESTSVILKGHHLTHWRALVTMFIHRAFFAQALLQSPSNPLDSVYAPSFLATYRAASTLVHSNVKHFYKYAPILSRFWALWNGILSAGIILGLIVTRCPKIALAANAYEELGLVVELFRMGASDSDRAKRGLYVLFQIYDKATKAYKSQDHSMREELNVAQEDADALHTLEIFAGYTKLLMKDMASNSKAFPNRDSGTAEGKYQPNEPAGPIRESSSTNPAPASSHAPDEYLNYPSQIKNPYPIIHPINEIPQPQSSVHHIQTLDHTFSEQPHYNFVPPSSHIPNMHSFKRQAVDSAKVPVTYAVDAYSTVPQHSDDWLRYYNPTASNLKNEDQLDFSNLFSDPRYTYQGSPVAENFSSQHLLTTAVGAMNAQWEELMQREGVNFPADVATRGYQ</sequence>
<dbReference type="PROSITE" id="PS50048">
    <property type="entry name" value="ZN2_CY6_FUNGAL_2"/>
    <property type="match status" value="1"/>
</dbReference>
<dbReference type="GO" id="GO:0005634">
    <property type="term" value="C:nucleus"/>
    <property type="evidence" value="ECO:0007669"/>
    <property type="project" value="UniProtKB-SubCell"/>
</dbReference>
<dbReference type="GO" id="GO:0008270">
    <property type="term" value="F:zinc ion binding"/>
    <property type="evidence" value="ECO:0007669"/>
    <property type="project" value="InterPro"/>
</dbReference>
<organism evidence="7 8">
    <name type="scientific">Lentinula raphanica</name>
    <dbReference type="NCBI Taxonomy" id="153919"/>
    <lineage>
        <taxon>Eukaryota</taxon>
        <taxon>Fungi</taxon>
        <taxon>Dikarya</taxon>
        <taxon>Basidiomycota</taxon>
        <taxon>Agaricomycotina</taxon>
        <taxon>Agaricomycetes</taxon>
        <taxon>Agaricomycetidae</taxon>
        <taxon>Agaricales</taxon>
        <taxon>Marasmiineae</taxon>
        <taxon>Omphalotaceae</taxon>
        <taxon>Lentinula</taxon>
    </lineage>
</organism>
<keyword evidence="3" id="KW-0539">Nucleus</keyword>
<feature type="region of interest" description="Disordered" evidence="5">
    <location>
        <begin position="694"/>
        <end position="738"/>
    </location>
</feature>
<keyword evidence="8" id="KW-1185">Reference proteome</keyword>
<dbReference type="GO" id="GO:0003677">
    <property type="term" value="F:DNA binding"/>
    <property type="evidence" value="ECO:0007669"/>
    <property type="project" value="InterPro"/>
</dbReference>
<evidence type="ECO:0000259" key="6">
    <source>
        <dbReference type="PROSITE" id="PS50048"/>
    </source>
</evidence>
<dbReference type="SUPFAM" id="SSF57701">
    <property type="entry name" value="Zn2/Cys6 DNA-binding domain"/>
    <property type="match status" value="1"/>
</dbReference>
<reference evidence="7" key="1">
    <citation type="submission" date="2022-08" db="EMBL/GenBank/DDBJ databases">
        <authorList>
            <consortium name="DOE Joint Genome Institute"/>
            <person name="Min B."/>
            <person name="Riley R."/>
            <person name="Sierra-Patev S."/>
            <person name="Naranjo-Ortiz M."/>
            <person name="Looney B."/>
            <person name="Konkel Z."/>
            <person name="Slot J.C."/>
            <person name="Sakamoto Y."/>
            <person name="Steenwyk J.L."/>
            <person name="Rokas A."/>
            <person name="Carro J."/>
            <person name="Camarero S."/>
            <person name="Ferreira P."/>
            <person name="Molpeceres G."/>
            <person name="Ruiz-Duenas F.J."/>
            <person name="Serrano A."/>
            <person name="Henrissat B."/>
            <person name="Drula E."/>
            <person name="Hughes K.W."/>
            <person name="Mata J.L."/>
            <person name="Ishikawa N.K."/>
            <person name="Vargas-Isla R."/>
            <person name="Ushijima S."/>
            <person name="Smith C.A."/>
            <person name="Ahrendt S."/>
            <person name="Andreopoulos W."/>
            <person name="He G."/>
            <person name="Labutti K."/>
            <person name="Lipzen A."/>
            <person name="Ng V."/>
            <person name="Sandor L."/>
            <person name="Barry K."/>
            <person name="Martinez A.T."/>
            <person name="Xiao Y."/>
            <person name="Gibbons J.G."/>
            <person name="Terashima K."/>
            <person name="Hibbett D.S."/>
            <person name="Grigoriev I.V."/>
        </authorList>
    </citation>
    <scope>NUCLEOTIDE SEQUENCE</scope>
    <source>
        <strain evidence="7">TFB9207</strain>
    </source>
</reference>
<dbReference type="Pfam" id="PF00172">
    <property type="entry name" value="Zn_clus"/>
    <property type="match status" value="1"/>
</dbReference>
<dbReference type="SMART" id="SM00906">
    <property type="entry name" value="Fungal_trans"/>
    <property type="match status" value="1"/>
</dbReference>
<evidence type="ECO:0000256" key="4">
    <source>
        <dbReference type="SAM" id="Coils"/>
    </source>
</evidence>
<dbReference type="EMBL" id="MU806090">
    <property type="protein sequence ID" value="KAJ3840197.1"/>
    <property type="molecule type" value="Genomic_DNA"/>
</dbReference>
<dbReference type="InterPro" id="IPR007219">
    <property type="entry name" value="XnlR_reg_dom"/>
</dbReference>
<gene>
    <name evidence="7" type="ORF">F5878DRAFT_81945</name>
</gene>
<evidence type="ECO:0000256" key="5">
    <source>
        <dbReference type="SAM" id="MobiDB-lite"/>
    </source>
</evidence>
<protein>
    <submittedName>
        <fullName evidence="7">Fungal-specific transcription factor domain-containing protein</fullName>
    </submittedName>
</protein>
<dbReference type="CDD" id="cd00067">
    <property type="entry name" value="GAL4"/>
    <property type="match status" value="1"/>
</dbReference>
<accession>A0AA38UJ09</accession>
<feature type="domain" description="Zn(2)-C6 fungal-type" evidence="6">
    <location>
        <begin position="31"/>
        <end position="60"/>
    </location>
</feature>
<comment type="caution">
    <text evidence="7">The sequence shown here is derived from an EMBL/GenBank/DDBJ whole genome shotgun (WGS) entry which is preliminary data.</text>
</comment>
<dbReference type="InterPro" id="IPR036864">
    <property type="entry name" value="Zn2-C6_fun-type_DNA-bd_sf"/>
</dbReference>
<keyword evidence="2" id="KW-0479">Metal-binding</keyword>
<dbReference type="SMART" id="SM00066">
    <property type="entry name" value="GAL4"/>
    <property type="match status" value="1"/>
</dbReference>
<evidence type="ECO:0000256" key="1">
    <source>
        <dbReference type="ARBA" id="ARBA00004123"/>
    </source>
</evidence>
<dbReference type="InterPro" id="IPR001138">
    <property type="entry name" value="Zn2Cys6_DnaBD"/>
</dbReference>
<dbReference type="InterPro" id="IPR050613">
    <property type="entry name" value="Sec_Metabolite_Reg"/>
</dbReference>
<evidence type="ECO:0000313" key="8">
    <source>
        <dbReference type="Proteomes" id="UP001163846"/>
    </source>
</evidence>
<dbReference type="CDD" id="cd12148">
    <property type="entry name" value="fungal_TF_MHR"/>
    <property type="match status" value="1"/>
</dbReference>
<keyword evidence="4" id="KW-0175">Coiled coil</keyword>
<feature type="coiled-coil region" evidence="4">
    <location>
        <begin position="75"/>
        <end position="102"/>
    </location>
</feature>
<dbReference type="GO" id="GO:0006351">
    <property type="term" value="P:DNA-templated transcription"/>
    <property type="evidence" value="ECO:0007669"/>
    <property type="project" value="InterPro"/>
</dbReference>
<dbReference type="GO" id="GO:0000981">
    <property type="term" value="F:DNA-binding transcription factor activity, RNA polymerase II-specific"/>
    <property type="evidence" value="ECO:0007669"/>
    <property type="project" value="InterPro"/>
</dbReference>
<dbReference type="Proteomes" id="UP001163846">
    <property type="component" value="Unassembled WGS sequence"/>
</dbReference>
<evidence type="ECO:0000256" key="2">
    <source>
        <dbReference type="ARBA" id="ARBA00022723"/>
    </source>
</evidence>
<dbReference type="PROSITE" id="PS00463">
    <property type="entry name" value="ZN2_CY6_FUNGAL_1"/>
    <property type="match status" value="1"/>
</dbReference>
<proteinExistence type="predicted"/>
<dbReference type="PANTHER" id="PTHR31001:SF56">
    <property type="entry name" value="ZN(2)-C6 FUNGAL-TYPE DOMAIN-CONTAINING PROTEIN"/>
    <property type="match status" value="1"/>
</dbReference>
<evidence type="ECO:0000313" key="7">
    <source>
        <dbReference type="EMBL" id="KAJ3840197.1"/>
    </source>
</evidence>
<dbReference type="Pfam" id="PF04082">
    <property type="entry name" value="Fungal_trans"/>
    <property type="match status" value="1"/>
</dbReference>
<dbReference type="AlphaFoldDB" id="A0AA38UJ09"/>
<comment type="subcellular location">
    <subcellularLocation>
        <location evidence="1">Nucleus</location>
    </subcellularLocation>
</comment>